<dbReference type="NCBIfam" id="NF040465">
    <property type="entry name" value="T7_gp19.5"/>
    <property type="match status" value="1"/>
</dbReference>
<keyword evidence="3" id="KW-1185">Reference proteome</keyword>
<accession>A0AAF0ICT5</accession>
<evidence type="ECO:0000259" key="1">
    <source>
        <dbReference type="Pfam" id="PF17553"/>
    </source>
</evidence>
<protein>
    <recommendedName>
        <fullName evidence="1">DUF5465 domain-containing protein</fullName>
    </recommendedName>
</protein>
<proteinExistence type="predicted"/>
<dbReference type="EMBL" id="OQ507919">
    <property type="protein sequence ID" value="WEU68293.1"/>
    <property type="molecule type" value="Genomic_DNA"/>
</dbReference>
<reference evidence="2" key="1">
    <citation type="submission" date="2023-02" db="EMBL/GenBank/DDBJ databases">
        <authorList>
            <person name="Veilleux F.I."/>
            <person name="Ayyash I.E."/>
            <person name="Page S.T."/>
        </authorList>
    </citation>
    <scope>NUCLEOTIDE SEQUENCE</scope>
</reference>
<feature type="domain" description="DUF5465" evidence="1">
    <location>
        <begin position="31"/>
        <end position="49"/>
    </location>
</feature>
<sequence>MFRTVLNLLRHRVTYRFLLVLVAALGFSSLTTDLSTLESTVCSVFTCVD</sequence>
<evidence type="ECO:0000313" key="2">
    <source>
        <dbReference type="EMBL" id="WEU68293.1"/>
    </source>
</evidence>
<name>A0AAF0ICT5_9CAUD</name>
<organism evidence="2 3">
    <name type="scientific">Escherichia phage vB_Ec_Tarrare</name>
    <dbReference type="NCBI Taxonomy" id="3032379"/>
    <lineage>
        <taxon>Viruses</taxon>
        <taxon>Duplodnaviria</taxon>
        <taxon>Heunggongvirae</taxon>
        <taxon>Uroviricota</taxon>
        <taxon>Caudoviricetes</taxon>
        <taxon>Autographivirales</taxon>
        <taxon>Autotranscriptaviridae</taxon>
        <taxon>Studiervirinae</taxon>
        <taxon>Rindgevirus</taxon>
        <taxon>Rindgevirus tarrare</taxon>
    </lineage>
</organism>
<evidence type="ECO:0000313" key="3">
    <source>
        <dbReference type="Proteomes" id="UP001222071"/>
    </source>
</evidence>
<dbReference type="InterPro" id="IPR035581">
    <property type="entry name" value="DUF5465"/>
</dbReference>
<dbReference type="Pfam" id="PF17553">
    <property type="entry name" value="DUF5465"/>
    <property type="match status" value="1"/>
</dbReference>
<dbReference type="Proteomes" id="UP001222071">
    <property type="component" value="Segment"/>
</dbReference>
<gene>
    <name evidence="2" type="ORF">TARRARE_47</name>
</gene>